<dbReference type="AlphaFoldDB" id="B8GTL5"/>
<dbReference type="InterPro" id="IPR029058">
    <property type="entry name" value="AB_hydrolase_fold"/>
</dbReference>
<organism evidence="2 3">
    <name type="scientific">Thioalkalivibrio sulfidiphilus (strain HL-EbGR7)</name>
    <dbReference type="NCBI Taxonomy" id="396588"/>
    <lineage>
        <taxon>Bacteria</taxon>
        <taxon>Pseudomonadati</taxon>
        <taxon>Pseudomonadota</taxon>
        <taxon>Gammaproteobacteria</taxon>
        <taxon>Chromatiales</taxon>
        <taxon>Ectothiorhodospiraceae</taxon>
        <taxon>Thioalkalivibrio</taxon>
    </lineage>
</organism>
<evidence type="ECO:0000313" key="2">
    <source>
        <dbReference type="EMBL" id="ACL73109.1"/>
    </source>
</evidence>
<dbReference type="HOGENOM" id="CLU_029375_2_1_6"/>
<dbReference type="KEGG" id="tgr:Tgr7_2029"/>
<dbReference type="Proteomes" id="UP000002383">
    <property type="component" value="Chromosome"/>
</dbReference>
<sequence length="276" mass="30752">MIKALIHLCLVAAGAYGVLVGLVYFKQDGLIYLPLSTLVTTPTEHGMDYEDVYLTTDDGVRLHGWFVPAPEPRGVLLFFHGNAGNISHRMASIRIFRELGLSVFIIDYRGYGQSEGRPSEAGLRRDARAAWAWLRETREIPAREIVVFGRSLGAAVAVDLASEHPPGALILESAFTSAADLGAEVYPWLPVDRLLRHRHEVIESLPQVRVPTLIAHSRQDEIVSFDHARRLMDVAHDGAVLLEMEGGHNDGFLRTGQRYVRGLGDFLEEHVFRELP</sequence>
<proteinExistence type="predicted"/>
<feature type="domain" description="Serine aminopeptidase S33" evidence="1">
    <location>
        <begin position="71"/>
        <end position="179"/>
    </location>
</feature>
<protein>
    <recommendedName>
        <fullName evidence="1">Serine aminopeptidase S33 domain-containing protein</fullName>
    </recommendedName>
</protein>
<dbReference type="PANTHER" id="PTHR12277:SF81">
    <property type="entry name" value="PROTEIN ABHD13"/>
    <property type="match status" value="1"/>
</dbReference>
<dbReference type="PANTHER" id="PTHR12277">
    <property type="entry name" value="ALPHA/BETA HYDROLASE DOMAIN-CONTAINING PROTEIN"/>
    <property type="match status" value="1"/>
</dbReference>
<evidence type="ECO:0000259" key="1">
    <source>
        <dbReference type="Pfam" id="PF12146"/>
    </source>
</evidence>
<keyword evidence="3" id="KW-1185">Reference proteome</keyword>
<accession>B8GTL5</accession>
<dbReference type="EMBL" id="CP001339">
    <property type="protein sequence ID" value="ACL73109.1"/>
    <property type="molecule type" value="Genomic_DNA"/>
</dbReference>
<dbReference type="InterPro" id="IPR022742">
    <property type="entry name" value="Hydrolase_4"/>
</dbReference>
<dbReference type="OrthoDB" id="9798884at2"/>
<dbReference type="eggNOG" id="COG1073">
    <property type="taxonomic scope" value="Bacteria"/>
</dbReference>
<dbReference type="Pfam" id="PF12146">
    <property type="entry name" value="Hydrolase_4"/>
    <property type="match status" value="1"/>
</dbReference>
<dbReference type="SUPFAM" id="SSF53474">
    <property type="entry name" value="alpha/beta-Hydrolases"/>
    <property type="match status" value="1"/>
</dbReference>
<evidence type="ECO:0000313" key="3">
    <source>
        <dbReference type="Proteomes" id="UP000002383"/>
    </source>
</evidence>
<gene>
    <name evidence="2" type="ordered locus">Tgr7_2029</name>
</gene>
<name>B8GTL5_THISH</name>
<dbReference type="Gene3D" id="3.40.50.1820">
    <property type="entry name" value="alpha/beta hydrolase"/>
    <property type="match status" value="1"/>
</dbReference>
<reference evidence="2 3" key="1">
    <citation type="journal article" date="2011" name="Stand. Genomic Sci.">
        <title>Complete genome sequence of 'Thioalkalivibrio sulfidophilus' HL-EbGr7.</title>
        <authorList>
            <person name="Muyzer G."/>
            <person name="Sorokin D.Y."/>
            <person name="Mavromatis K."/>
            <person name="Lapidus A."/>
            <person name="Clum A."/>
            <person name="Ivanova N."/>
            <person name="Pati A."/>
            <person name="d'Haeseleer P."/>
            <person name="Woyke T."/>
            <person name="Kyrpides N.C."/>
        </authorList>
    </citation>
    <scope>NUCLEOTIDE SEQUENCE [LARGE SCALE GENOMIC DNA]</scope>
    <source>
        <strain evidence="2 3">HL-EbGR7</strain>
    </source>
</reference>